<protein>
    <submittedName>
        <fullName evidence="8">Lipase</fullName>
    </submittedName>
</protein>
<proteinExistence type="inferred from homology"/>
<keyword evidence="3" id="KW-0964">Secreted</keyword>
<evidence type="ECO:0000256" key="1">
    <source>
        <dbReference type="ARBA" id="ARBA00004613"/>
    </source>
</evidence>
<dbReference type="Proteomes" id="UP001307889">
    <property type="component" value="Chromosome 5"/>
</dbReference>
<evidence type="ECO:0000313" key="8">
    <source>
        <dbReference type="EMBL" id="BES94556.1"/>
    </source>
</evidence>
<dbReference type="SUPFAM" id="SSF53474">
    <property type="entry name" value="alpha/beta-Hydrolases"/>
    <property type="match status" value="1"/>
</dbReference>
<keyword evidence="9" id="KW-1185">Reference proteome</keyword>
<feature type="signal peptide" evidence="6">
    <location>
        <begin position="1"/>
        <end position="20"/>
    </location>
</feature>
<comment type="subcellular location">
    <subcellularLocation>
        <location evidence="1">Secreted</location>
    </subcellularLocation>
</comment>
<dbReference type="PANTHER" id="PTHR11610">
    <property type="entry name" value="LIPASE"/>
    <property type="match status" value="1"/>
</dbReference>
<evidence type="ECO:0000256" key="6">
    <source>
        <dbReference type="SAM" id="SignalP"/>
    </source>
</evidence>
<name>A0ABN7AQS7_9HEMI</name>
<comment type="similarity">
    <text evidence="2 4">Belongs to the AB hydrolase superfamily. Lipase family.</text>
</comment>
<feature type="domain" description="Lipase" evidence="7">
    <location>
        <begin position="53"/>
        <end position="335"/>
    </location>
</feature>
<dbReference type="InterPro" id="IPR029058">
    <property type="entry name" value="AB_hydrolase_fold"/>
</dbReference>
<feature type="chain" id="PRO_5045626367" evidence="6">
    <location>
        <begin position="21"/>
        <end position="371"/>
    </location>
</feature>
<dbReference type="PANTHER" id="PTHR11610:SF173">
    <property type="entry name" value="LIPASE DOMAIN-CONTAINING PROTEIN-RELATED"/>
    <property type="match status" value="1"/>
</dbReference>
<evidence type="ECO:0000256" key="5">
    <source>
        <dbReference type="SAM" id="Phobius"/>
    </source>
</evidence>
<evidence type="ECO:0000313" key="9">
    <source>
        <dbReference type="Proteomes" id="UP001307889"/>
    </source>
</evidence>
<dbReference type="InterPro" id="IPR000734">
    <property type="entry name" value="TAG_lipase"/>
</dbReference>
<keyword evidence="5" id="KW-0472">Membrane</keyword>
<reference evidence="8 9" key="1">
    <citation type="submission" date="2023-09" db="EMBL/GenBank/DDBJ databases">
        <title>Nesidiocoris tenuis whole genome shotgun sequence.</title>
        <authorList>
            <person name="Shibata T."/>
            <person name="Shimoda M."/>
            <person name="Kobayashi T."/>
            <person name="Uehara T."/>
        </authorList>
    </citation>
    <scope>NUCLEOTIDE SEQUENCE [LARGE SCALE GENOMIC DNA]</scope>
    <source>
        <strain evidence="8 9">Japan</strain>
    </source>
</reference>
<evidence type="ECO:0000256" key="3">
    <source>
        <dbReference type="ARBA" id="ARBA00022525"/>
    </source>
</evidence>
<dbReference type="CDD" id="cd00707">
    <property type="entry name" value="Pancreat_lipase_like"/>
    <property type="match status" value="1"/>
</dbReference>
<gene>
    <name evidence="8" type="ORF">NTJ_07365</name>
</gene>
<evidence type="ECO:0000256" key="2">
    <source>
        <dbReference type="ARBA" id="ARBA00010701"/>
    </source>
</evidence>
<keyword evidence="5" id="KW-0812">Transmembrane</keyword>
<dbReference type="InterPro" id="IPR033906">
    <property type="entry name" value="Lipase_N"/>
</dbReference>
<dbReference type="PRINTS" id="PR00821">
    <property type="entry name" value="TAGLIPASE"/>
</dbReference>
<keyword evidence="5" id="KW-1133">Transmembrane helix</keyword>
<evidence type="ECO:0000256" key="4">
    <source>
        <dbReference type="RuleBase" id="RU004262"/>
    </source>
</evidence>
<dbReference type="Pfam" id="PF00151">
    <property type="entry name" value="Lipase"/>
    <property type="match status" value="1"/>
</dbReference>
<dbReference type="EMBL" id="AP028913">
    <property type="protein sequence ID" value="BES94556.1"/>
    <property type="molecule type" value="Genomic_DNA"/>
</dbReference>
<dbReference type="Gene3D" id="3.40.50.1820">
    <property type="entry name" value="alpha/beta hydrolase"/>
    <property type="match status" value="1"/>
</dbReference>
<evidence type="ECO:0000259" key="7">
    <source>
        <dbReference type="Pfam" id="PF00151"/>
    </source>
</evidence>
<dbReference type="InterPro" id="IPR013818">
    <property type="entry name" value="Lipase"/>
</dbReference>
<keyword evidence="6" id="KW-0732">Signal</keyword>
<accession>A0ABN7AQS7</accession>
<sequence>MTFILRSIINFLVVLVYVNSASINSTVNFTHEDDGWATQVVFENGTALPNVNDQIANFTSYKGSISNASVSFYLYTRNTLGSPSVAQLGDSSLFGGNIDVSKPVKILIHGYYSGKDKFFAKTIREAYLNEYHYNIINVDWSVDAHSVYWTARNDVPAVGIMVAQFIDQFCAQTGLRPEQLHVIGHSLGAHIAGVAGVNVKSGKLMRVTGLDPAGPMFSVKTTQRIKPESATFVDVIHTCGTGLGLYDAVGHVDFYPNRGKFKQPGCGYSFGTKRAIILYAESISVRDGFVGVKCDSYAKYAKGDCRNSTTSIMGESAPFNSRGRFWLRTASSPPYGLGPYSEMRNGASSSMTPVSFLAVVIWIVHIVSLSY</sequence>
<feature type="transmembrane region" description="Helical" evidence="5">
    <location>
        <begin position="351"/>
        <end position="369"/>
    </location>
</feature>
<organism evidence="8 9">
    <name type="scientific">Nesidiocoris tenuis</name>
    <dbReference type="NCBI Taxonomy" id="355587"/>
    <lineage>
        <taxon>Eukaryota</taxon>
        <taxon>Metazoa</taxon>
        <taxon>Ecdysozoa</taxon>
        <taxon>Arthropoda</taxon>
        <taxon>Hexapoda</taxon>
        <taxon>Insecta</taxon>
        <taxon>Pterygota</taxon>
        <taxon>Neoptera</taxon>
        <taxon>Paraneoptera</taxon>
        <taxon>Hemiptera</taxon>
        <taxon>Heteroptera</taxon>
        <taxon>Panheteroptera</taxon>
        <taxon>Cimicomorpha</taxon>
        <taxon>Miridae</taxon>
        <taxon>Dicyphina</taxon>
        <taxon>Nesidiocoris</taxon>
    </lineage>
</organism>